<dbReference type="PANTHER" id="PTHR10957">
    <property type="entry name" value="RAP1 GTPASE-GDP DISSOCIATION STIMULATOR 1"/>
    <property type="match status" value="1"/>
</dbReference>
<accession>A0A0J6IAN5</accession>
<dbReference type="Proteomes" id="UP000054567">
    <property type="component" value="Unassembled WGS sequence"/>
</dbReference>
<evidence type="ECO:0008006" key="4">
    <source>
        <dbReference type="Google" id="ProtNLM"/>
    </source>
</evidence>
<dbReference type="Gene3D" id="1.25.10.10">
    <property type="entry name" value="Leucine-rich Repeat Variant"/>
    <property type="match status" value="2"/>
</dbReference>
<protein>
    <recommendedName>
        <fullName evidence="4">GTP binding protein</fullName>
    </recommendedName>
</protein>
<evidence type="ECO:0000313" key="2">
    <source>
        <dbReference type="EMBL" id="KMM68692.1"/>
    </source>
</evidence>
<organism evidence="2 3">
    <name type="scientific">Coccidioides posadasii RMSCC 3488</name>
    <dbReference type="NCBI Taxonomy" id="454284"/>
    <lineage>
        <taxon>Eukaryota</taxon>
        <taxon>Fungi</taxon>
        <taxon>Dikarya</taxon>
        <taxon>Ascomycota</taxon>
        <taxon>Pezizomycotina</taxon>
        <taxon>Eurotiomycetes</taxon>
        <taxon>Eurotiomycetidae</taxon>
        <taxon>Onygenales</taxon>
        <taxon>Onygenaceae</taxon>
        <taxon>Coccidioides</taxon>
    </lineage>
</organism>
<dbReference type="GO" id="GO:0005085">
    <property type="term" value="F:guanyl-nucleotide exchange factor activity"/>
    <property type="evidence" value="ECO:0007669"/>
    <property type="project" value="InterPro"/>
</dbReference>
<dbReference type="OrthoDB" id="26149at2759"/>
<feature type="region of interest" description="Disordered" evidence="1">
    <location>
        <begin position="1"/>
        <end position="69"/>
    </location>
</feature>
<dbReference type="InterPro" id="IPR016024">
    <property type="entry name" value="ARM-type_fold"/>
</dbReference>
<reference evidence="3" key="2">
    <citation type="journal article" date="2009" name="Genome Res.">
        <title>Comparative genomic analyses of the human fungal pathogens Coccidioides and their relatives.</title>
        <authorList>
            <person name="Sharpton T.J."/>
            <person name="Stajich J.E."/>
            <person name="Rounsley S.D."/>
            <person name="Gardner M.J."/>
            <person name="Wortman J.R."/>
            <person name="Jordar V.S."/>
            <person name="Maiti R."/>
            <person name="Kodira C.D."/>
            <person name="Neafsey D.E."/>
            <person name="Zeng Q."/>
            <person name="Hung C.-Y."/>
            <person name="McMahan C."/>
            <person name="Muszewska A."/>
            <person name="Grynberg M."/>
            <person name="Mandel M.A."/>
            <person name="Kellner E.M."/>
            <person name="Barker B.M."/>
            <person name="Galgiani J.N."/>
            <person name="Orbach M.J."/>
            <person name="Kirkland T.N."/>
            <person name="Cole G.T."/>
            <person name="Henn M.R."/>
            <person name="Birren B.W."/>
            <person name="Taylor J.W."/>
        </authorList>
    </citation>
    <scope>NUCLEOTIDE SEQUENCE [LARGE SCALE GENOMIC DNA]</scope>
    <source>
        <strain evidence="3">RMSCC 3488</strain>
    </source>
</reference>
<dbReference type="SUPFAM" id="SSF48371">
    <property type="entry name" value="ARM repeat"/>
    <property type="match status" value="1"/>
</dbReference>
<reference evidence="2 3" key="1">
    <citation type="submission" date="2007-06" db="EMBL/GenBank/DDBJ databases">
        <title>The Genome Sequence of Coccidioides posadasii RMSCC_3488.</title>
        <authorList>
            <consortium name="Coccidioides Genome Resources Consortium"/>
            <consortium name="The Broad Institute Genome Sequencing Platform"/>
            <person name="Henn M.R."/>
            <person name="Sykes S."/>
            <person name="Young S."/>
            <person name="Jaffe D."/>
            <person name="Berlin A."/>
            <person name="Alvarez P."/>
            <person name="Butler J."/>
            <person name="Gnerre S."/>
            <person name="Grabherr M."/>
            <person name="Mauceli E."/>
            <person name="Brockman W."/>
            <person name="Kodira C."/>
            <person name="Alvarado L."/>
            <person name="Zeng Q."/>
            <person name="Crawford M."/>
            <person name="Antoine C."/>
            <person name="Devon K."/>
            <person name="Galgiani J."/>
            <person name="Orsborn K."/>
            <person name="Lewis M.L."/>
            <person name="Nusbaum C."/>
            <person name="Galagan J."/>
            <person name="Birren B."/>
        </authorList>
    </citation>
    <scope>NUCLEOTIDE SEQUENCE [LARGE SCALE GENOMIC DNA]</scope>
    <source>
        <strain evidence="2 3">RMSCC 3488</strain>
    </source>
</reference>
<evidence type="ECO:0000256" key="1">
    <source>
        <dbReference type="SAM" id="MobiDB-lite"/>
    </source>
</evidence>
<name>A0A0J6IAN5_COCPO</name>
<sequence>MESSSHSSQVAAQGQETSKSPADVKYPEMPLPQVTAGNSDRDLPANIPAHSKEETLNPLTAPKRDKPSLPAKEEERMFQALKAVFEDAGEDTASFDLRNLMASLELVDKESAYGPPNARILEAVKSKLYQLWETNSGYMARVTEVLANGSRDPKWRLPYGTSGILDFYLRVISTQGVDDDILLHALRLIGNSCADTDENRQQVVDRNYTRSIMMLFDNPALVHVAIPVIYNICVDFEPAQAQIAMDGICNPLLKLLASGSIQGNALLSYTYELVEIASGQGQFLDSVPDDSLLLIITLATASDISLPHFTSITNSLAAYLQTDRFQRVCILQGQVENVLSILSQSYEMEDEEMSSDDEQALSSSRLKLNHALSDLSGLEIYPTAYPLGSALTGTLISWLKTSNDHLQICACVMLGNLAREDAICESMVQKLQVHLPLIAILESDARSPVLHSVLGFLKNLTIAGNNREYLGEAGIIERLSRLWAVETAPQIQFMAASLTRQVILSSVSNISRLLDPLSSDPNSPANVRTYLSLMLSLFSKTDSSPTRTEIGRTVASICRVLLRFNPEPERINTTEALVKRLFGLHKDVARPIGAMITQTDWPVVRSEGWFALALMASNKEGSEAVGDCLQSMSVTDILCDMVRKRIPEPSESESTQEKTDRARLAKDRDNALILLHGLLQHRPPTLTSARREIFEQLMAEIGQPKA</sequence>
<proteinExistence type="predicted"/>
<dbReference type="VEuPathDB" id="FungiDB:CPAG_05016"/>
<reference evidence="3" key="3">
    <citation type="journal article" date="2010" name="Genome Res.">
        <title>Population genomic sequencing of Coccidioides fungi reveals recent hybridization and transposon control.</title>
        <authorList>
            <person name="Neafsey D.E."/>
            <person name="Barker B.M."/>
            <person name="Sharpton T.J."/>
            <person name="Stajich J.E."/>
            <person name="Park D.J."/>
            <person name="Whiston E."/>
            <person name="Hung C.-Y."/>
            <person name="McMahan C."/>
            <person name="White J."/>
            <person name="Sykes S."/>
            <person name="Heiman D."/>
            <person name="Young S."/>
            <person name="Zeng Q."/>
            <person name="Abouelleil A."/>
            <person name="Aftuck L."/>
            <person name="Bessette D."/>
            <person name="Brown A."/>
            <person name="FitzGerald M."/>
            <person name="Lui A."/>
            <person name="Macdonald J.P."/>
            <person name="Priest M."/>
            <person name="Orbach M.J."/>
            <person name="Galgiani J.N."/>
            <person name="Kirkland T.N."/>
            <person name="Cole G.T."/>
            <person name="Birren B.W."/>
            <person name="Henn M.R."/>
            <person name="Taylor J.W."/>
            <person name="Rounsley S.D."/>
        </authorList>
    </citation>
    <scope>NUCLEOTIDE SEQUENCE [LARGE SCALE GENOMIC DNA]</scope>
    <source>
        <strain evidence="3">RMSCC 3488</strain>
    </source>
</reference>
<dbReference type="AlphaFoldDB" id="A0A0J6IAN5"/>
<gene>
    <name evidence="2" type="ORF">CPAG_05016</name>
</gene>
<dbReference type="InterPro" id="IPR011989">
    <property type="entry name" value="ARM-like"/>
</dbReference>
<evidence type="ECO:0000313" key="3">
    <source>
        <dbReference type="Proteomes" id="UP000054567"/>
    </source>
</evidence>
<feature type="compositionally biased region" description="Polar residues" evidence="1">
    <location>
        <begin position="1"/>
        <end position="20"/>
    </location>
</feature>
<dbReference type="InterPro" id="IPR040144">
    <property type="entry name" value="RAP1GDS1"/>
</dbReference>
<dbReference type="EMBL" id="DS268111">
    <property type="protein sequence ID" value="KMM68692.1"/>
    <property type="molecule type" value="Genomic_DNA"/>
</dbReference>